<evidence type="ECO:0000313" key="1">
    <source>
        <dbReference type="EMBL" id="MUG44247.1"/>
    </source>
</evidence>
<protein>
    <submittedName>
        <fullName evidence="1">Uncharacterized protein</fullName>
    </submittedName>
</protein>
<evidence type="ECO:0000313" key="2">
    <source>
        <dbReference type="Proteomes" id="UP000447876"/>
    </source>
</evidence>
<dbReference type="AlphaFoldDB" id="A0A7X3CMJ9"/>
<dbReference type="Proteomes" id="UP000447876">
    <property type="component" value="Unassembled WGS sequence"/>
</dbReference>
<dbReference type="RefSeq" id="WP_155609646.1">
    <property type="nucleotide sequence ID" value="NZ_WNZW01000001.1"/>
</dbReference>
<reference evidence="1 2" key="1">
    <citation type="submission" date="2019-11" db="EMBL/GenBank/DDBJ databases">
        <title>Draft genome sequences of five Paenibacillus species of dairy origin.</title>
        <authorList>
            <person name="Olajide A.M."/>
            <person name="Chen S."/>
            <person name="Lapointe G."/>
        </authorList>
    </citation>
    <scope>NUCLEOTIDE SEQUENCE [LARGE SCALE GENOMIC DNA]</scope>
    <source>
        <strain evidence="1 2">12CR55</strain>
    </source>
</reference>
<gene>
    <name evidence="1" type="ORF">GNP95_04440</name>
</gene>
<accession>A0A7X3CMJ9</accession>
<dbReference type="EMBL" id="WNZW01000001">
    <property type="protein sequence ID" value="MUG44247.1"/>
    <property type="molecule type" value="Genomic_DNA"/>
</dbReference>
<comment type="caution">
    <text evidence="1">The sequence shown here is derived from an EMBL/GenBank/DDBJ whole genome shotgun (WGS) entry which is preliminary data.</text>
</comment>
<organism evidence="1 2">
    <name type="scientific">Paenibacillus woosongensis</name>
    <dbReference type="NCBI Taxonomy" id="307580"/>
    <lineage>
        <taxon>Bacteria</taxon>
        <taxon>Bacillati</taxon>
        <taxon>Bacillota</taxon>
        <taxon>Bacilli</taxon>
        <taxon>Bacillales</taxon>
        <taxon>Paenibacillaceae</taxon>
        <taxon>Paenibacillus</taxon>
    </lineage>
</organism>
<dbReference type="OrthoDB" id="2360619at2"/>
<proteinExistence type="predicted"/>
<sequence>MLTFQQKIHILESFPQLERRDVSLGRVNFHYEGSIYDKKTVGYHLHPNGNGFIYAGRLDRPDVNDKGFVNIRDFTEPELRQLVQQSIDSLSGLSTSYSGSPVPGIGAAAISGDTSGLGIQAAISGENSSEELWHDPEGTSLLLKPEDDLWYVYAGSTIEMVFETREEAEEYLREEGFAP</sequence>
<name>A0A7X3CMJ9_9BACL</name>